<gene>
    <name evidence="2" type="ORF">M9458_038188</name>
</gene>
<evidence type="ECO:0000256" key="1">
    <source>
        <dbReference type="SAM" id="MobiDB-lite"/>
    </source>
</evidence>
<dbReference type="Proteomes" id="UP001529510">
    <property type="component" value="Unassembled WGS sequence"/>
</dbReference>
<comment type="caution">
    <text evidence="2">The sequence shown here is derived from an EMBL/GenBank/DDBJ whole genome shotgun (WGS) entry which is preliminary data.</text>
</comment>
<keyword evidence="3" id="KW-1185">Reference proteome</keyword>
<sequence>MGCACCKQRKASKAVSNPNSCDTGNGTQASEPSRYIADPTFNSGLIPNFNDFSNSAPSSVLTPSRPANIT</sequence>
<evidence type="ECO:0000313" key="2">
    <source>
        <dbReference type="EMBL" id="KAL0166344.1"/>
    </source>
</evidence>
<dbReference type="EMBL" id="JAMKFB020000019">
    <property type="protein sequence ID" value="KAL0166344.1"/>
    <property type="molecule type" value="Genomic_DNA"/>
</dbReference>
<feature type="non-terminal residue" evidence="2">
    <location>
        <position position="70"/>
    </location>
</feature>
<proteinExistence type="predicted"/>
<reference evidence="2 3" key="1">
    <citation type="submission" date="2024-05" db="EMBL/GenBank/DDBJ databases">
        <title>Genome sequencing and assembly of Indian major carp, Cirrhinus mrigala (Hamilton, 1822).</title>
        <authorList>
            <person name="Mohindra V."/>
            <person name="Chowdhury L.M."/>
            <person name="Lal K."/>
            <person name="Jena J.K."/>
        </authorList>
    </citation>
    <scope>NUCLEOTIDE SEQUENCE [LARGE SCALE GENOMIC DNA]</scope>
    <source>
        <strain evidence="2">CM1030</strain>
        <tissue evidence="2">Blood</tissue>
    </source>
</reference>
<dbReference type="AlphaFoldDB" id="A0ABD0NX34"/>
<name>A0ABD0NX34_CIRMR</name>
<accession>A0ABD0NX34</accession>
<evidence type="ECO:0000313" key="3">
    <source>
        <dbReference type="Proteomes" id="UP001529510"/>
    </source>
</evidence>
<organism evidence="2 3">
    <name type="scientific">Cirrhinus mrigala</name>
    <name type="common">Mrigala</name>
    <dbReference type="NCBI Taxonomy" id="683832"/>
    <lineage>
        <taxon>Eukaryota</taxon>
        <taxon>Metazoa</taxon>
        <taxon>Chordata</taxon>
        <taxon>Craniata</taxon>
        <taxon>Vertebrata</taxon>
        <taxon>Euteleostomi</taxon>
        <taxon>Actinopterygii</taxon>
        <taxon>Neopterygii</taxon>
        <taxon>Teleostei</taxon>
        <taxon>Ostariophysi</taxon>
        <taxon>Cypriniformes</taxon>
        <taxon>Cyprinidae</taxon>
        <taxon>Labeoninae</taxon>
        <taxon>Labeonini</taxon>
        <taxon>Cirrhinus</taxon>
    </lineage>
</organism>
<protein>
    <submittedName>
        <fullName evidence="2">Uncharacterized protein</fullName>
    </submittedName>
</protein>
<feature type="compositionally biased region" description="Polar residues" evidence="1">
    <location>
        <begin position="14"/>
        <end position="31"/>
    </location>
</feature>
<feature type="region of interest" description="Disordered" evidence="1">
    <location>
        <begin position="14"/>
        <end position="36"/>
    </location>
</feature>